<organism evidence="1 2">
    <name type="scientific">Limosa lapponica baueri</name>
    <dbReference type="NCBI Taxonomy" id="1758121"/>
    <lineage>
        <taxon>Eukaryota</taxon>
        <taxon>Metazoa</taxon>
        <taxon>Chordata</taxon>
        <taxon>Craniata</taxon>
        <taxon>Vertebrata</taxon>
        <taxon>Euteleostomi</taxon>
        <taxon>Archelosauria</taxon>
        <taxon>Archosauria</taxon>
        <taxon>Dinosauria</taxon>
        <taxon>Saurischia</taxon>
        <taxon>Theropoda</taxon>
        <taxon>Coelurosauria</taxon>
        <taxon>Aves</taxon>
        <taxon>Neognathae</taxon>
        <taxon>Neoaves</taxon>
        <taxon>Charadriiformes</taxon>
        <taxon>Scolopacidae</taxon>
        <taxon>Limosa</taxon>
    </lineage>
</organism>
<reference evidence="2" key="1">
    <citation type="submission" date="2017-11" db="EMBL/GenBank/DDBJ databases">
        <authorList>
            <person name="Lima N.C."/>
            <person name="Parody-Merino A.M."/>
            <person name="Battley P.F."/>
            <person name="Fidler A.E."/>
            <person name="Prosdocimi F."/>
        </authorList>
    </citation>
    <scope>NUCLEOTIDE SEQUENCE [LARGE SCALE GENOMIC DNA]</scope>
</reference>
<gene>
    <name evidence="1" type="ORF">llap_9847</name>
</gene>
<dbReference type="PANTHER" id="PTHR33332">
    <property type="entry name" value="REVERSE TRANSCRIPTASE DOMAIN-CONTAINING PROTEIN"/>
    <property type="match status" value="1"/>
</dbReference>
<accession>A0A2I0U1A5</accession>
<keyword evidence="2" id="KW-1185">Reference proteome</keyword>
<reference evidence="2" key="2">
    <citation type="submission" date="2017-12" db="EMBL/GenBank/DDBJ databases">
        <title>Genome sequence of the Bar-tailed Godwit (Limosa lapponica baueri).</title>
        <authorList>
            <person name="Lima N.C.B."/>
            <person name="Parody-Merino A.M."/>
            <person name="Battley P.F."/>
            <person name="Fidler A.E."/>
            <person name="Prosdocimi F."/>
        </authorList>
    </citation>
    <scope>NUCLEOTIDE SEQUENCE [LARGE SCALE GENOMIC DNA]</scope>
</reference>
<evidence type="ECO:0000313" key="2">
    <source>
        <dbReference type="Proteomes" id="UP000233556"/>
    </source>
</evidence>
<proteinExistence type="predicted"/>
<evidence type="ECO:0000313" key="1">
    <source>
        <dbReference type="EMBL" id="PKU39850.1"/>
    </source>
</evidence>
<name>A0A2I0U1A5_LIMLA</name>
<evidence type="ECO:0008006" key="3">
    <source>
        <dbReference type="Google" id="ProtNLM"/>
    </source>
</evidence>
<dbReference type="Proteomes" id="UP000233556">
    <property type="component" value="Unassembled WGS sequence"/>
</dbReference>
<dbReference type="OrthoDB" id="411173at2759"/>
<protein>
    <recommendedName>
        <fullName evidence="3">Rna-directed dna polymerase from mobile element jockey-like</fullName>
    </recommendedName>
</protein>
<dbReference type="EMBL" id="KZ506396">
    <property type="protein sequence ID" value="PKU39850.1"/>
    <property type="molecule type" value="Genomic_DNA"/>
</dbReference>
<dbReference type="AlphaFoldDB" id="A0A2I0U1A5"/>
<sequence>MLCTSPGVEYTTSTFVDDTKLGNAVDSLSGQETLQRDLGRLEHWAMINRTKFNKFKCQILHLEWSNSGHKHKLGEEWLESSPAERDLGVLINSSLNRSQQWALAAMRANCILVHQTQHS</sequence>